<name>A0A8X6V135_TRICX</name>
<accession>A0A8X6V135</accession>
<evidence type="ECO:0000313" key="3">
    <source>
        <dbReference type="Proteomes" id="UP000887159"/>
    </source>
</evidence>
<proteinExistence type="predicted"/>
<dbReference type="EMBL" id="BMAU01021185">
    <property type="protein sequence ID" value="GFX95308.1"/>
    <property type="molecule type" value="Genomic_DNA"/>
</dbReference>
<reference evidence="2" key="1">
    <citation type="submission" date="2020-08" db="EMBL/GenBank/DDBJ databases">
        <title>Multicomponent nature underlies the extraordinary mechanical properties of spider dragline silk.</title>
        <authorList>
            <person name="Kono N."/>
            <person name="Nakamura H."/>
            <person name="Mori M."/>
            <person name="Yoshida Y."/>
            <person name="Ohtoshi R."/>
            <person name="Malay A.D."/>
            <person name="Moran D.A.P."/>
            <person name="Tomita M."/>
            <person name="Numata K."/>
            <person name="Arakawa K."/>
        </authorList>
    </citation>
    <scope>NUCLEOTIDE SEQUENCE</scope>
</reference>
<dbReference type="PANTHER" id="PTHR45749">
    <property type="match status" value="1"/>
</dbReference>
<sequence length="333" mass="38700">MSGGPTRDRDRVGGNSRNLLRVSLLQSSGETLVYELASESNESFIQSSDTILPATSGESAMIQMSELNKELESETMCDSENQVQGIHLRESFIDLDPGKWTQVVKERCCDWKDLSRILQRHEQSQGHMECMIKWMEFYKGIKPGKTIDKDNERLIKESQKHWYNLFERMIDIINYLASHNLSFRAHREYLKLNDSRHSGNFIDLFKLLSKYDLTLREHMQRINEKQLTQHYLSHDIQNELIALMSKSVIEEIIHRVKQAKYYAFLLDCTRDVSHVEQMSIILRFCNSSTGAIEEHFVGFIAFAETTGEYITNSILQELERNGLDIQNCRGQGY</sequence>
<comment type="caution">
    <text evidence="2">The sequence shown here is derived from an EMBL/GenBank/DDBJ whole genome shotgun (WGS) entry which is preliminary data.</text>
</comment>
<gene>
    <name evidence="2" type="primary">B5V51_14815</name>
    <name evidence="2" type="ORF">TNCV_848981</name>
</gene>
<dbReference type="InterPro" id="IPR025398">
    <property type="entry name" value="DUF4371"/>
</dbReference>
<dbReference type="AlphaFoldDB" id="A0A8X6V135"/>
<evidence type="ECO:0000259" key="1">
    <source>
        <dbReference type="Pfam" id="PF14291"/>
    </source>
</evidence>
<keyword evidence="3" id="KW-1185">Reference proteome</keyword>
<evidence type="ECO:0000313" key="2">
    <source>
        <dbReference type="EMBL" id="GFX95308.1"/>
    </source>
</evidence>
<dbReference type="Proteomes" id="UP000887159">
    <property type="component" value="Unassembled WGS sequence"/>
</dbReference>
<protein>
    <submittedName>
        <fullName evidence="2">TTF-type domain-containing protein</fullName>
    </submittedName>
</protein>
<dbReference type="PANTHER" id="PTHR45749:SF21">
    <property type="entry name" value="DUF4371 DOMAIN-CONTAINING PROTEIN"/>
    <property type="match status" value="1"/>
</dbReference>
<organism evidence="2 3">
    <name type="scientific">Trichonephila clavipes</name>
    <name type="common">Golden silk orbweaver</name>
    <name type="synonym">Nephila clavipes</name>
    <dbReference type="NCBI Taxonomy" id="2585209"/>
    <lineage>
        <taxon>Eukaryota</taxon>
        <taxon>Metazoa</taxon>
        <taxon>Ecdysozoa</taxon>
        <taxon>Arthropoda</taxon>
        <taxon>Chelicerata</taxon>
        <taxon>Arachnida</taxon>
        <taxon>Araneae</taxon>
        <taxon>Araneomorphae</taxon>
        <taxon>Entelegynae</taxon>
        <taxon>Araneoidea</taxon>
        <taxon>Nephilidae</taxon>
        <taxon>Trichonephila</taxon>
    </lineage>
</organism>
<dbReference type="Pfam" id="PF14291">
    <property type="entry name" value="DUF4371"/>
    <property type="match status" value="1"/>
</dbReference>
<feature type="domain" description="DUF4371" evidence="1">
    <location>
        <begin position="152"/>
        <end position="333"/>
    </location>
</feature>